<reference evidence="1 2" key="1">
    <citation type="submission" date="2017-05" db="EMBL/GenBank/DDBJ databases">
        <title>Complete genome sequence of Streptomyces sp. SCSIO 03032 revealed the diverse biosynthetic pathways for its bioactive secondary metabolites.</title>
        <authorList>
            <person name="Ma L."/>
            <person name="Zhu Y."/>
            <person name="Zhang W."/>
            <person name="Zhang G."/>
            <person name="Tian X."/>
            <person name="Zhang S."/>
            <person name="Zhang C."/>
        </authorList>
    </citation>
    <scope>NUCLEOTIDE SEQUENCE [LARGE SCALE GENOMIC DNA]</scope>
    <source>
        <strain evidence="1 2">SCSIO 03032</strain>
    </source>
</reference>
<name>A0A1W7CZZ1_9ACTN</name>
<evidence type="ECO:0000313" key="2">
    <source>
        <dbReference type="Proteomes" id="UP000194218"/>
    </source>
</evidence>
<dbReference type="OrthoDB" id="3854560at2"/>
<sequence length="110" mass="11323">MTAPDIAALDAAVDAAADRLRTLPESRLRRGAAARGLELARALAERAQRVERPGAPVRHLPDAGIYSVGDQVAVAGHDLAQALREAATADPAAAGEELTAALDLLRADPA</sequence>
<evidence type="ECO:0000313" key="1">
    <source>
        <dbReference type="EMBL" id="ARQ70326.1"/>
    </source>
</evidence>
<dbReference type="EMBL" id="CP021121">
    <property type="protein sequence ID" value="ARQ70326.1"/>
    <property type="molecule type" value="Genomic_DNA"/>
</dbReference>
<proteinExistence type="predicted"/>
<dbReference type="AlphaFoldDB" id="A0A1W7CZZ1"/>
<dbReference type="RefSeq" id="WP_086160184.1">
    <property type="nucleotide sequence ID" value="NZ_CP021121.1"/>
</dbReference>
<gene>
    <name evidence="1" type="ORF">CAG99_17065</name>
</gene>
<keyword evidence="2" id="KW-1185">Reference proteome</keyword>
<dbReference type="KEGG" id="smao:CAG99_17065"/>
<organism evidence="1 2">
    <name type="scientific">Streptomyces marincola</name>
    <dbReference type="NCBI Taxonomy" id="2878388"/>
    <lineage>
        <taxon>Bacteria</taxon>
        <taxon>Bacillati</taxon>
        <taxon>Actinomycetota</taxon>
        <taxon>Actinomycetes</taxon>
        <taxon>Kitasatosporales</taxon>
        <taxon>Streptomycetaceae</taxon>
        <taxon>Streptomyces</taxon>
    </lineage>
</organism>
<dbReference type="Proteomes" id="UP000194218">
    <property type="component" value="Chromosome"/>
</dbReference>
<accession>A0A1W7CZZ1</accession>
<protein>
    <submittedName>
        <fullName evidence="1">Uncharacterized protein</fullName>
    </submittedName>
</protein>